<reference evidence="2 3" key="1">
    <citation type="submission" date="2015-08" db="EMBL/GenBank/DDBJ databases">
        <title>Genome sequence of Streptococcus phocae subsp. phocae ATCC 51973T isolated from liver specimen obtained from seal.</title>
        <authorList>
            <person name="Avendano-Herrera R."/>
        </authorList>
    </citation>
    <scope>NUCLEOTIDE SEQUENCE [LARGE SCALE GENOMIC DNA]</scope>
    <source>
        <strain evidence="2 3">ATCC 51973</strain>
    </source>
</reference>
<dbReference type="Proteomes" id="UP000049578">
    <property type="component" value="Unassembled WGS sequence"/>
</dbReference>
<dbReference type="AlphaFoldDB" id="A0A0P6S9D7"/>
<evidence type="ECO:0000256" key="1">
    <source>
        <dbReference type="SAM" id="Phobius"/>
    </source>
</evidence>
<name>A0A0P6S9D7_9STRE</name>
<comment type="caution">
    <text evidence="2">The sequence shown here is derived from an EMBL/GenBank/DDBJ whole genome shotgun (WGS) entry which is preliminary data.</text>
</comment>
<keyword evidence="3" id="KW-1185">Reference proteome</keyword>
<keyword evidence="1" id="KW-0472">Membrane</keyword>
<keyword evidence="1" id="KW-1133">Transmembrane helix</keyword>
<feature type="transmembrane region" description="Helical" evidence="1">
    <location>
        <begin position="38"/>
        <end position="57"/>
    </location>
</feature>
<dbReference type="EMBL" id="LHQM01000003">
    <property type="protein sequence ID" value="KPJ23240.1"/>
    <property type="molecule type" value="Genomic_DNA"/>
</dbReference>
<proteinExistence type="predicted"/>
<keyword evidence="1" id="KW-0812">Transmembrane</keyword>
<evidence type="ECO:0000313" key="2">
    <source>
        <dbReference type="EMBL" id="KPJ23240.1"/>
    </source>
</evidence>
<accession>A0A0P6S9D7</accession>
<dbReference type="STRING" id="119224.AKK44_01060"/>
<sequence length="64" mass="7911">MFSDKFQNLFENLYKSFKTSVLKVTTHFLFYNVIIQHYFFFARILLVYLFFFAIHLLRQQKTTC</sequence>
<evidence type="ECO:0000313" key="3">
    <source>
        <dbReference type="Proteomes" id="UP000049578"/>
    </source>
</evidence>
<dbReference type="PATRIC" id="fig|119224.3.peg.948"/>
<protein>
    <submittedName>
        <fullName evidence="2">Uncharacterized protein</fullName>
    </submittedName>
</protein>
<gene>
    <name evidence="2" type="ORF">AKK44_01060</name>
</gene>
<organism evidence="2 3">
    <name type="scientific">Streptococcus phocae</name>
    <dbReference type="NCBI Taxonomy" id="119224"/>
    <lineage>
        <taxon>Bacteria</taxon>
        <taxon>Bacillati</taxon>
        <taxon>Bacillota</taxon>
        <taxon>Bacilli</taxon>
        <taxon>Lactobacillales</taxon>
        <taxon>Streptococcaceae</taxon>
        <taxon>Streptococcus</taxon>
    </lineage>
</organism>